<evidence type="ECO:0000313" key="1">
    <source>
        <dbReference type="EMBL" id="KAA5405852.1"/>
    </source>
</evidence>
<evidence type="ECO:0000313" key="5">
    <source>
        <dbReference type="Proteomes" id="UP000448877"/>
    </source>
</evidence>
<organism evidence="1 4">
    <name type="scientific">Bacteroides cellulosilyticus</name>
    <dbReference type="NCBI Taxonomy" id="246787"/>
    <lineage>
        <taxon>Bacteria</taxon>
        <taxon>Pseudomonadati</taxon>
        <taxon>Bacteroidota</taxon>
        <taxon>Bacteroidia</taxon>
        <taxon>Bacteroidales</taxon>
        <taxon>Bacteroidaceae</taxon>
        <taxon>Bacteroides</taxon>
    </lineage>
</organism>
<evidence type="ECO:0000313" key="4">
    <source>
        <dbReference type="Proteomes" id="UP000325055"/>
    </source>
</evidence>
<dbReference type="EMBL" id="VVYV01000012">
    <property type="protein sequence ID" value="KAA5419950.1"/>
    <property type="molecule type" value="Genomic_DNA"/>
</dbReference>
<dbReference type="Proteomes" id="UP001221924">
    <property type="component" value="Unassembled WGS sequence"/>
</dbReference>
<comment type="caution">
    <text evidence="1">The sequence shown here is derived from an EMBL/GenBank/DDBJ whole genome shotgun (WGS) entry which is preliminary data.</text>
</comment>
<evidence type="ECO:0000313" key="3">
    <source>
        <dbReference type="EMBL" id="MDE8697381.1"/>
    </source>
</evidence>
<accession>A0A5M6A744</accession>
<proteinExistence type="predicted"/>
<protein>
    <submittedName>
        <fullName evidence="1">Uncharacterized protein</fullName>
    </submittedName>
</protein>
<dbReference type="AlphaFoldDB" id="A0A5M6A744"/>
<dbReference type="RefSeq" id="WP_129617731.1">
    <property type="nucleotide sequence ID" value="NZ_CAXKYC010000057.1"/>
</dbReference>
<dbReference type="EMBL" id="JARFID010000044">
    <property type="protein sequence ID" value="MDE8697381.1"/>
    <property type="molecule type" value="Genomic_DNA"/>
</dbReference>
<dbReference type="Proteomes" id="UP000325055">
    <property type="component" value="Unassembled WGS sequence"/>
</dbReference>
<reference evidence="3" key="2">
    <citation type="submission" date="2023-03" db="EMBL/GenBank/DDBJ databases">
        <title>DFI Biobank Strains.</title>
        <authorList>
            <person name="Mostad J."/>
            <person name="Paddock L."/>
            <person name="Medina S."/>
            <person name="Waligurski E."/>
            <person name="Barat B."/>
            <person name="Smith R."/>
            <person name="Burgo V."/>
            <person name="Metcalfe C."/>
            <person name="Woodson C."/>
            <person name="Sundararajan A."/>
            <person name="Ramaswamy R."/>
            <person name="Lin H."/>
            <person name="Pamer E.G."/>
        </authorList>
    </citation>
    <scope>NUCLEOTIDE SEQUENCE</scope>
    <source>
        <strain evidence="3">DFI.9.5</strain>
    </source>
</reference>
<sequence length="66" mass="7703">MKKDSHYKLSLPDEWQKEDFTAYIALENEEKSCHGTPSGQLSFHRSKVTEREYDTVLILSASQRLE</sequence>
<evidence type="ECO:0000313" key="2">
    <source>
        <dbReference type="EMBL" id="KAA5419950.1"/>
    </source>
</evidence>
<reference evidence="4 5" key="1">
    <citation type="journal article" date="2019" name="Nat. Med.">
        <title>A library of human gut bacterial isolates paired with longitudinal multiomics data enables mechanistic microbiome research.</title>
        <authorList>
            <person name="Poyet M."/>
            <person name="Groussin M."/>
            <person name="Gibbons S.M."/>
            <person name="Avila-Pacheco J."/>
            <person name="Jiang X."/>
            <person name="Kearney S.M."/>
            <person name="Perrotta A.R."/>
            <person name="Berdy B."/>
            <person name="Zhao S."/>
            <person name="Lieberman T.D."/>
            <person name="Swanson P.K."/>
            <person name="Smith M."/>
            <person name="Roesemann S."/>
            <person name="Alexander J.E."/>
            <person name="Rich S.A."/>
            <person name="Livny J."/>
            <person name="Vlamakis H."/>
            <person name="Clish C."/>
            <person name="Bullock K."/>
            <person name="Deik A."/>
            <person name="Scott J."/>
            <person name="Pierce K.A."/>
            <person name="Xavier R.J."/>
            <person name="Alm E.J."/>
        </authorList>
    </citation>
    <scope>NUCLEOTIDE SEQUENCE [LARGE SCALE GENOMIC DNA]</scope>
    <source>
        <strain evidence="2 5">BIOML-A6</strain>
        <strain evidence="1 4">BIOML-A7</strain>
    </source>
</reference>
<name>A0A5M6A744_9BACE</name>
<gene>
    <name evidence="2" type="ORF">F2Y81_09340</name>
    <name evidence="1" type="ORF">F2Y86_18545</name>
    <name evidence="3" type="ORF">PZH42_25095</name>
</gene>
<dbReference type="EMBL" id="VVYW01000017">
    <property type="protein sequence ID" value="KAA5405852.1"/>
    <property type="molecule type" value="Genomic_DNA"/>
</dbReference>
<dbReference type="Proteomes" id="UP000448877">
    <property type="component" value="Unassembled WGS sequence"/>
</dbReference>
<dbReference type="GeneID" id="66306643"/>